<dbReference type="PANTHER" id="PTHR14209:SF19">
    <property type="entry name" value="ISOAMYL ACETATE-HYDROLYZING ESTERASE 1 HOMOLOG"/>
    <property type="match status" value="1"/>
</dbReference>
<dbReference type="AlphaFoldDB" id="A0A427YWN6"/>
<dbReference type="InterPro" id="IPR036514">
    <property type="entry name" value="SGNH_hydro_sf"/>
</dbReference>
<evidence type="ECO:0000259" key="1">
    <source>
        <dbReference type="Pfam" id="PF13472"/>
    </source>
</evidence>
<evidence type="ECO:0000313" key="3">
    <source>
        <dbReference type="Proteomes" id="UP000279259"/>
    </source>
</evidence>
<reference evidence="2 3" key="1">
    <citation type="submission" date="2018-11" db="EMBL/GenBank/DDBJ databases">
        <title>Genome sequence of Saitozyma podzolica DSM 27192.</title>
        <authorList>
            <person name="Aliyu H."/>
            <person name="Gorte O."/>
            <person name="Ochsenreither K."/>
        </authorList>
    </citation>
    <scope>NUCLEOTIDE SEQUENCE [LARGE SCALE GENOMIC DNA]</scope>
    <source>
        <strain evidence="2 3">DSM 27192</strain>
    </source>
</reference>
<name>A0A427YWN6_9TREE</name>
<feature type="domain" description="SGNH hydrolase-type esterase" evidence="1">
    <location>
        <begin position="17"/>
        <end position="200"/>
    </location>
</feature>
<sequence>MVNSPGASPGIALGSQANGYVATLAEMYCGKMDVVNRGFGGYNTRQLLKKLRDDFYNGVPEGEVRLITINIGTNDSANTELAHVPLDKYKQNLRDIIAFFRSAHPDAKLILLTPSTCDIEMWDHFMSLLQVRRGPGAAPERDPSTLRVYADACLEIVGEYDNTVVGVDLWSPIDQALSEGLLPEEIFTDGVHFRREGYEIISEAVTSCIRTNIPALEPFPMPDAFTWNVTYDNEGSPACAAILKKVKEKTLDIPALLEAQRQQNLARINAVRGG</sequence>
<proteinExistence type="predicted"/>
<dbReference type="SUPFAM" id="SSF52266">
    <property type="entry name" value="SGNH hydrolase"/>
    <property type="match status" value="1"/>
</dbReference>
<dbReference type="PANTHER" id="PTHR14209">
    <property type="entry name" value="ISOAMYL ACETATE-HYDROLYZING ESTERASE 1"/>
    <property type="match status" value="1"/>
</dbReference>
<keyword evidence="3" id="KW-1185">Reference proteome</keyword>
<comment type="caution">
    <text evidence="2">The sequence shown here is derived from an EMBL/GenBank/DDBJ whole genome shotgun (WGS) entry which is preliminary data.</text>
</comment>
<dbReference type="InterPro" id="IPR045136">
    <property type="entry name" value="Iah1-like"/>
</dbReference>
<protein>
    <recommendedName>
        <fullName evidence="1">SGNH hydrolase-type esterase domain-containing protein</fullName>
    </recommendedName>
</protein>
<organism evidence="2 3">
    <name type="scientific">Saitozyma podzolica</name>
    <dbReference type="NCBI Taxonomy" id="1890683"/>
    <lineage>
        <taxon>Eukaryota</taxon>
        <taxon>Fungi</taxon>
        <taxon>Dikarya</taxon>
        <taxon>Basidiomycota</taxon>
        <taxon>Agaricomycotina</taxon>
        <taxon>Tremellomycetes</taxon>
        <taxon>Tremellales</taxon>
        <taxon>Trimorphomycetaceae</taxon>
        <taxon>Saitozyma</taxon>
    </lineage>
</organism>
<dbReference type="InterPro" id="IPR013830">
    <property type="entry name" value="SGNH_hydro"/>
</dbReference>
<gene>
    <name evidence="2" type="ORF">EHS25_000642</name>
</gene>
<dbReference type="OrthoDB" id="671439at2759"/>
<dbReference type="Pfam" id="PF13472">
    <property type="entry name" value="Lipase_GDSL_2"/>
    <property type="match status" value="1"/>
</dbReference>
<dbReference type="STRING" id="1890683.A0A427YWN6"/>
<dbReference type="EMBL" id="RSCD01000001">
    <property type="protein sequence ID" value="RSH95550.1"/>
    <property type="molecule type" value="Genomic_DNA"/>
</dbReference>
<evidence type="ECO:0000313" key="2">
    <source>
        <dbReference type="EMBL" id="RSH95550.1"/>
    </source>
</evidence>
<dbReference type="Gene3D" id="3.40.50.1110">
    <property type="entry name" value="SGNH hydrolase"/>
    <property type="match status" value="1"/>
</dbReference>
<accession>A0A427YWN6</accession>
<dbReference type="Proteomes" id="UP000279259">
    <property type="component" value="Unassembled WGS sequence"/>
</dbReference>